<comment type="caution">
    <text evidence="1">The sequence shown here is derived from an EMBL/GenBank/DDBJ whole genome shotgun (WGS) entry which is preliminary data.</text>
</comment>
<gene>
    <name evidence="1" type="ORF">GL50803_007198</name>
</gene>
<dbReference type="HOGENOM" id="CLU_1829002_0_0_1"/>
<dbReference type="Proteomes" id="UP000001548">
    <property type="component" value="Unassembled WGS sequence"/>
</dbReference>
<name>A8BRQ8_GIAIC</name>
<proteinExistence type="predicted"/>
<dbReference type="EMBL" id="AACB03000001">
    <property type="protein sequence ID" value="KAE8305960.1"/>
    <property type="molecule type" value="Genomic_DNA"/>
</dbReference>
<protein>
    <submittedName>
        <fullName evidence="1">Uncharacterized protein</fullName>
    </submittedName>
</protein>
<accession>A8BRQ8</accession>
<dbReference type="RefSeq" id="XP_001705329.1">
    <property type="nucleotide sequence ID" value="XM_001705277.1"/>
</dbReference>
<dbReference type="GeneID" id="5698206"/>
<organism evidence="1 2">
    <name type="scientific">Giardia intestinalis (strain ATCC 50803 / WB clone C6)</name>
    <name type="common">Giardia lamblia</name>
    <dbReference type="NCBI Taxonomy" id="184922"/>
    <lineage>
        <taxon>Eukaryota</taxon>
        <taxon>Metamonada</taxon>
        <taxon>Diplomonadida</taxon>
        <taxon>Hexamitidae</taxon>
        <taxon>Giardiinae</taxon>
        <taxon>Giardia</taxon>
    </lineage>
</organism>
<sequence>MAARKTCCERRTSVSSSSRSGVDLAFADRASMTAGDDRAEITSGSSEARTSVVSVSAVNDGGVLFSAERQGSMFREMSSVAGGWLFAHNSGGFFATPNLGCKAAGLHRAQNRAYLGWDYFRVHTGGFLPYNTPHHWNKKAL</sequence>
<keyword evidence="2" id="KW-1185">Reference proteome</keyword>
<dbReference type="VEuPathDB" id="GiardiaDB:GL50803_7198"/>
<evidence type="ECO:0000313" key="1">
    <source>
        <dbReference type="EMBL" id="KAE8305960.1"/>
    </source>
</evidence>
<dbReference type="AlphaFoldDB" id="A8BRQ8"/>
<dbReference type="KEGG" id="gla:GL50803_007198"/>
<evidence type="ECO:0000313" key="2">
    <source>
        <dbReference type="Proteomes" id="UP000001548"/>
    </source>
</evidence>
<reference evidence="1 2" key="1">
    <citation type="journal article" date="2007" name="Science">
        <title>Genomic minimalism in the early diverging intestinal parasite Giardia lamblia.</title>
        <authorList>
            <person name="Morrison H.G."/>
            <person name="McArthur A.G."/>
            <person name="Gillin F.D."/>
            <person name="Aley S.B."/>
            <person name="Adam R.D."/>
            <person name="Olsen G.J."/>
            <person name="Best A.A."/>
            <person name="Cande W.Z."/>
            <person name="Chen F."/>
            <person name="Cipriano M.J."/>
            <person name="Davids B.J."/>
            <person name="Dawson S.C."/>
            <person name="Elmendorf H.G."/>
            <person name="Hehl A.B."/>
            <person name="Holder M.E."/>
            <person name="Huse S.M."/>
            <person name="Kim U.U."/>
            <person name="Lasek-Nesselquist E."/>
            <person name="Manning G."/>
            <person name="Nigam A."/>
            <person name="Nixon J.E."/>
            <person name="Palm D."/>
            <person name="Passamaneck N.E."/>
            <person name="Prabhu A."/>
            <person name="Reich C.I."/>
            <person name="Reiner D.S."/>
            <person name="Samuelson J."/>
            <person name="Svard S.G."/>
            <person name="Sogin M.L."/>
        </authorList>
    </citation>
    <scope>NUCLEOTIDE SEQUENCE [LARGE SCALE GENOMIC DNA]</scope>
    <source>
        <strain evidence="1 2">WB C6</strain>
    </source>
</reference>